<dbReference type="PANTHER" id="PTHR43514">
    <property type="entry name" value="ABC TRANSPORTER I FAMILY MEMBER 10"/>
    <property type="match status" value="1"/>
</dbReference>
<dbReference type="PANTHER" id="PTHR43514:SF4">
    <property type="entry name" value="ABC TRANSPORTER I FAMILY MEMBER 10"/>
    <property type="match status" value="1"/>
</dbReference>
<dbReference type="HOGENOM" id="CLU_000604_1_1_7"/>
<organism evidence="12 13">
    <name type="scientific">Pelobacter propionicus (strain DSM 2379 / NBRC 103807 / OttBd1)</name>
    <dbReference type="NCBI Taxonomy" id="338966"/>
    <lineage>
        <taxon>Bacteria</taxon>
        <taxon>Pseudomonadati</taxon>
        <taxon>Thermodesulfobacteriota</taxon>
        <taxon>Desulfuromonadia</taxon>
        <taxon>Desulfuromonadales</taxon>
        <taxon>Desulfuromonadaceae</taxon>
        <taxon>Pelobacter</taxon>
    </lineage>
</organism>
<dbReference type="InterPro" id="IPR003439">
    <property type="entry name" value="ABC_transporter-like_ATP-bd"/>
</dbReference>
<dbReference type="InterPro" id="IPR027417">
    <property type="entry name" value="P-loop_NTPase"/>
</dbReference>
<dbReference type="GO" id="GO:0015098">
    <property type="term" value="F:molybdate ion transmembrane transporter activity"/>
    <property type="evidence" value="ECO:0007669"/>
    <property type="project" value="InterPro"/>
</dbReference>
<evidence type="ECO:0000259" key="10">
    <source>
        <dbReference type="PROSITE" id="PS50893"/>
    </source>
</evidence>
<dbReference type="PROSITE" id="PS50893">
    <property type="entry name" value="ABC_TRANSPORTER_2"/>
    <property type="match status" value="1"/>
</dbReference>
<dbReference type="InterPro" id="IPR003593">
    <property type="entry name" value="AAA+_ATPase"/>
</dbReference>
<dbReference type="SMART" id="SM00382">
    <property type="entry name" value="AAA"/>
    <property type="match status" value="1"/>
</dbReference>
<dbReference type="Pfam" id="PF00005">
    <property type="entry name" value="ABC_tran"/>
    <property type="match status" value="1"/>
</dbReference>
<dbReference type="PROSITE" id="PS00211">
    <property type="entry name" value="ABC_TRANSPORTER_1"/>
    <property type="match status" value="1"/>
</dbReference>
<dbReference type="NCBIfam" id="TIGR02142">
    <property type="entry name" value="modC_ABC"/>
    <property type="match status" value="1"/>
</dbReference>
<protein>
    <submittedName>
        <fullName evidence="12">Molybdate ABC transporter, ATPase subunit</fullName>
    </submittedName>
</protein>
<dbReference type="eggNOG" id="COG4148">
    <property type="taxonomic scope" value="Bacteria"/>
</dbReference>
<dbReference type="Gene3D" id="2.40.50.100">
    <property type="match status" value="1"/>
</dbReference>
<evidence type="ECO:0000256" key="8">
    <source>
        <dbReference type="ARBA" id="ARBA00023136"/>
    </source>
</evidence>
<feature type="domain" description="ABC transporter" evidence="10">
    <location>
        <begin position="1"/>
        <end position="233"/>
    </location>
</feature>
<dbReference type="Gene3D" id="3.40.50.300">
    <property type="entry name" value="P-loop containing nucleotide triphosphate hydrolases"/>
    <property type="match status" value="1"/>
</dbReference>
<dbReference type="GO" id="GO:0016020">
    <property type="term" value="C:membrane"/>
    <property type="evidence" value="ECO:0007669"/>
    <property type="project" value="InterPro"/>
</dbReference>
<keyword evidence="6" id="KW-0067">ATP-binding</keyword>
<evidence type="ECO:0000256" key="7">
    <source>
        <dbReference type="ARBA" id="ARBA00022967"/>
    </source>
</evidence>
<dbReference type="InterPro" id="IPR011868">
    <property type="entry name" value="ModC_ABC_ATP-bd"/>
</dbReference>
<evidence type="ECO:0000259" key="11">
    <source>
        <dbReference type="PROSITE" id="PS51866"/>
    </source>
</evidence>
<evidence type="ECO:0000256" key="9">
    <source>
        <dbReference type="PROSITE-ProRule" id="PRU01213"/>
    </source>
</evidence>
<evidence type="ECO:0000256" key="6">
    <source>
        <dbReference type="ARBA" id="ARBA00022840"/>
    </source>
</evidence>
<proteinExistence type="predicted"/>
<sequence>MNLSMMLTKRLNDFTLAADFSVEGNRIGIFGKSGGGKSTLVNLLAGLLTPDDGEIVLDGTCLFSASRKINLPPERRRIAMVFQQHCLFPHLSVRKNLLYGFKRCPSELRTIDFHDLVKLLKIDKLLDRGVTNLSGGEKQRVALGRAILANPRLLLMDEPLSALDDTLRFQIIPYLKSVSERFDIPYLFISHSMVEMRLMTETVLVVEKGRIAEQSSSEQLARNRMGQSPVGFINLLELEGMVERDGLCVYRWPGGELYLSGGNCDTPAGLFELSSKDIIIFKRHPEAISARNLLECRVSSLFESGAKIGIELECDGGKLLAEIVPEAARELDIRQGSLVHAAFKASAFRRLSSCESRRNSD</sequence>
<dbReference type="PROSITE" id="PS51866">
    <property type="entry name" value="MOP"/>
    <property type="match status" value="1"/>
</dbReference>
<keyword evidence="8" id="KW-0472">Membrane</keyword>
<reference evidence="12 13" key="1">
    <citation type="submission" date="2006-10" db="EMBL/GenBank/DDBJ databases">
        <title>Complete sequence of chromosome of Pelobacter propionicus DSM 2379.</title>
        <authorList>
            <consortium name="US DOE Joint Genome Institute"/>
            <person name="Copeland A."/>
            <person name="Lucas S."/>
            <person name="Lapidus A."/>
            <person name="Barry K."/>
            <person name="Detter J.C."/>
            <person name="Glavina del Rio T."/>
            <person name="Hammon N."/>
            <person name="Israni S."/>
            <person name="Dalin E."/>
            <person name="Tice H."/>
            <person name="Pitluck S."/>
            <person name="Saunders E."/>
            <person name="Brettin T."/>
            <person name="Bruce D."/>
            <person name="Han C."/>
            <person name="Tapia R."/>
            <person name="Schmutz J."/>
            <person name="Larimer F."/>
            <person name="Land M."/>
            <person name="Hauser L."/>
            <person name="Kyrpides N."/>
            <person name="Kim E."/>
            <person name="Lovley D."/>
            <person name="Richardson P."/>
        </authorList>
    </citation>
    <scope>NUCLEOTIDE SEQUENCE [LARGE SCALE GENOMIC DNA]</scope>
    <source>
        <strain evidence="13">DSM 2379 / NBRC 103807 / OttBd1</strain>
    </source>
</reference>
<evidence type="ECO:0000256" key="2">
    <source>
        <dbReference type="ARBA" id="ARBA00022475"/>
    </source>
</evidence>
<dbReference type="KEGG" id="ppd:Ppro_1457"/>
<keyword evidence="4" id="KW-0997">Cell inner membrane</keyword>
<dbReference type="AlphaFoldDB" id="A1AP03"/>
<dbReference type="InterPro" id="IPR050334">
    <property type="entry name" value="Molybdenum_import_ModC"/>
</dbReference>
<keyword evidence="13" id="KW-1185">Reference proteome</keyword>
<evidence type="ECO:0000313" key="13">
    <source>
        <dbReference type="Proteomes" id="UP000006732"/>
    </source>
</evidence>
<dbReference type="Proteomes" id="UP000006732">
    <property type="component" value="Chromosome"/>
</dbReference>
<dbReference type="InterPro" id="IPR017871">
    <property type="entry name" value="ABC_transporter-like_CS"/>
</dbReference>
<evidence type="ECO:0000256" key="4">
    <source>
        <dbReference type="ARBA" id="ARBA00022519"/>
    </source>
</evidence>
<keyword evidence="2" id="KW-1003">Cell membrane</keyword>
<feature type="domain" description="Mop" evidence="11">
    <location>
        <begin position="287"/>
        <end position="352"/>
    </location>
</feature>
<dbReference type="EMBL" id="CP000482">
    <property type="protein sequence ID" value="ABK99073.1"/>
    <property type="molecule type" value="Genomic_DNA"/>
</dbReference>
<accession>A1AP03</accession>
<dbReference type="STRING" id="338966.Ppro_1457"/>
<keyword evidence="7" id="KW-1278">Translocase</keyword>
<dbReference type="InterPro" id="IPR004606">
    <property type="entry name" value="Mop_domain"/>
</dbReference>
<dbReference type="GO" id="GO:0005524">
    <property type="term" value="F:ATP binding"/>
    <property type="evidence" value="ECO:0007669"/>
    <property type="project" value="UniProtKB-KW"/>
</dbReference>
<evidence type="ECO:0000256" key="1">
    <source>
        <dbReference type="ARBA" id="ARBA00022448"/>
    </source>
</evidence>
<dbReference type="InterPro" id="IPR005116">
    <property type="entry name" value="Transp-assoc_OB_typ1"/>
</dbReference>
<evidence type="ECO:0000313" key="12">
    <source>
        <dbReference type="EMBL" id="ABK99073.1"/>
    </source>
</evidence>
<dbReference type="RefSeq" id="WP_011735366.1">
    <property type="nucleotide sequence ID" value="NC_008609.1"/>
</dbReference>
<dbReference type="SUPFAM" id="SSF52540">
    <property type="entry name" value="P-loop containing nucleoside triphosphate hydrolases"/>
    <property type="match status" value="1"/>
</dbReference>
<dbReference type="OrthoDB" id="9809450at2"/>
<keyword evidence="1" id="KW-0813">Transport</keyword>
<dbReference type="GO" id="GO:0016887">
    <property type="term" value="F:ATP hydrolysis activity"/>
    <property type="evidence" value="ECO:0007669"/>
    <property type="project" value="InterPro"/>
</dbReference>
<keyword evidence="5" id="KW-0547">Nucleotide-binding</keyword>
<gene>
    <name evidence="12" type="ordered locus">Ppro_1457</name>
</gene>
<dbReference type="InterPro" id="IPR008995">
    <property type="entry name" value="Mo/tungstate-bd_C_term_dom"/>
</dbReference>
<keyword evidence="3 9" id="KW-0500">Molybdenum</keyword>
<evidence type="ECO:0000256" key="3">
    <source>
        <dbReference type="ARBA" id="ARBA00022505"/>
    </source>
</evidence>
<dbReference type="GO" id="GO:0140359">
    <property type="term" value="F:ABC-type transporter activity"/>
    <property type="evidence" value="ECO:0007669"/>
    <property type="project" value="InterPro"/>
</dbReference>
<evidence type="ECO:0000256" key="5">
    <source>
        <dbReference type="ARBA" id="ARBA00022741"/>
    </source>
</evidence>
<name>A1AP03_PELPD</name>
<dbReference type="Pfam" id="PF03459">
    <property type="entry name" value="TOBE"/>
    <property type="match status" value="1"/>
</dbReference>
<dbReference type="SUPFAM" id="SSF50331">
    <property type="entry name" value="MOP-like"/>
    <property type="match status" value="1"/>
</dbReference>